<name>A0AAR5PT62_DENPD</name>
<dbReference type="GeneID" id="109540312"/>
<dbReference type="InterPro" id="IPR012317">
    <property type="entry name" value="Poly(ADP-ribose)pol_cat_dom"/>
</dbReference>
<dbReference type="GO" id="GO:0003950">
    <property type="term" value="F:NAD+ poly-ADP-ribosyltransferase activity"/>
    <property type="evidence" value="ECO:0007669"/>
    <property type="project" value="InterPro"/>
</dbReference>
<dbReference type="AlphaFoldDB" id="A0AAR5PT62"/>
<reference evidence="3" key="1">
    <citation type="journal article" date="2013" name="Genome Biol.">
        <title>Draft genome of the mountain pine beetle, Dendroctonus ponderosae Hopkins, a major forest pest.</title>
        <authorList>
            <person name="Keeling C.I."/>
            <person name="Yuen M.M."/>
            <person name="Liao N.Y."/>
            <person name="Docking T.R."/>
            <person name="Chan S.K."/>
            <person name="Taylor G.A."/>
            <person name="Palmquist D.L."/>
            <person name="Jackman S.D."/>
            <person name="Nguyen A."/>
            <person name="Li M."/>
            <person name="Henderson H."/>
            <person name="Janes J.K."/>
            <person name="Zhao Y."/>
            <person name="Pandoh P."/>
            <person name="Moore R."/>
            <person name="Sperling F.A."/>
            <person name="Huber D.P."/>
            <person name="Birol I."/>
            <person name="Jones S.J."/>
            <person name="Bohlmann J."/>
        </authorList>
    </citation>
    <scope>NUCLEOTIDE SEQUENCE</scope>
</reference>
<dbReference type="PANTHER" id="PTHR45740">
    <property type="entry name" value="POLY [ADP-RIBOSE] POLYMERASE"/>
    <property type="match status" value="1"/>
</dbReference>
<feature type="domain" description="PARP catalytic" evidence="1">
    <location>
        <begin position="129"/>
        <end position="238"/>
    </location>
</feature>
<keyword evidence="3" id="KW-1185">Reference proteome</keyword>
<dbReference type="GO" id="GO:1990404">
    <property type="term" value="F:NAD+-protein mono-ADP-ribosyltransferase activity"/>
    <property type="evidence" value="ECO:0007669"/>
    <property type="project" value="TreeGrafter"/>
</dbReference>
<proteinExistence type="predicted"/>
<dbReference type="RefSeq" id="XP_019764208.1">
    <property type="nucleotide sequence ID" value="XM_019908649.2"/>
</dbReference>
<evidence type="ECO:0000313" key="3">
    <source>
        <dbReference type="Proteomes" id="UP000019118"/>
    </source>
</evidence>
<dbReference type="EnsemblMetazoa" id="XM_019908649.1">
    <property type="protein sequence ID" value="XP_019764208.1"/>
    <property type="gene ID" value="LOC109540312"/>
</dbReference>
<dbReference type="KEGG" id="dpa:109540312"/>
<dbReference type="Proteomes" id="UP000019118">
    <property type="component" value="Unassembled WGS sequence"/>
</dbReference>
<dbReference type="SUPFAM" id="SSF56399">
    <property type="entry name" value="ADP-ribosylation"/>
    <property type="match status" value="1"/>
</dbReference>
<sequence length="288" mass="33461">MGIFSSKPVDNPQVQNTRILGEYRIQREAELRLERSRAIHLARWEEARRKSQVTVCKPLKQKVNPLSNLIQAEVTANLNVLSELALVLGEQPIYEYPVKPYQENVLSETSWEFIAKASLFKKSNKHFFSISKITSVYNIFNSLHYKLAKLKYTTIYDKGCSERFVFHGTKHEFLAEICTYNFDRSKIKAHKFGHGISFATNSYYATHYPQANQRRFDKVMIIANVLVEDTIEEGHQFMTIPNHMGYTSSNRAQSVIVKYDDHTFFPVNIVYYQGLHPQKHAGSMVYYD</sequence>
<dbReference type="Gene3D" id="3.90.228.10">
    <property type="match status" value="1"/>
</dbReference>
<dbReference type="GO" id="GO:0005634">
    <property type="term" value="C:nucleus"/>
    <property type="evidence" value="ECO:0007669"/>
    <property type="project" value="TreeGrafter"/>
</dbReference>
<reference evidence="2" key="2">
    <citation type="submission" date="2024-08" db="UniProtKB">
        <authorList>
            <consortium name="EnsemblMetazoa"/>
        </authorList>
    </citation>
    <scope>IDENTIFICATION</scope>
</reference>
<evidence type="ECO:0000313" key="2">
    <source>
        <dbReference type="EnsemblMetazoa" id="XP_019764208.1"/>
    </source>
</evidence>
<protein>
    <recommendedName>
        <fullName evidence="1">PARP catalytic domain-containing protein</fullName>
    </recommendedName>
</protein>
<dbReference type="PANTHER" id="PTHR45740:SF2">
    <property type="entry name" value="POLY [ADP-RIBOSE] POLYMERASE"/>
    <property type="match status" value="1"/>
</dbReference>
<evidence type="ECO:0000259" key="1">
    <source>
        <dbReference type="Pfam" id="PF00644"/>
    </source>
</evidence>
<organism evidence="2 3">
    <name type="scientific">Dendroctonus ponderosae</name>
    <name type="common">Mountain pine beetle</name>
    <dbReference type="NCBI Taxonomy" id="77166"/>
    <lineage>
        <taxon>Eukaryota</taxon>
        <taxon>Metazoa</taxon>
        <taxon>Ecdysozoa</taxon>
        <taxon>Arthropoda</taxon>
        <taxon>Hexapoda</taxon>
        <taxon>Insecta</taxon>
        <taxon>Pterygota</taxon>
        <taxon>Neoptera</taxon>
        <taxon>Endopterygota</taxon>
        <taxon>Coleoptera</taxon>
        <taxon>Polyphaga</taxon>
        <taxon>Cucujiformia</taxon>
        <taxon>Curculionidae</taxon>
        <taxon>Scolytinae</taxon>
        <taxon>Dendroctonus</taxon>
    </lineage>
</organism>
<accession>A0AAR5PT62</accession>
<dbReference type="Pfam" id="PF00644">
    <property type="entry name" value="PARP"/>
    <property type="match status" value="1"/>
</dbReference>
<dbReference type="InterPro" id="IPR051712">
    <property type="entry name" value="ARTD-AVP"/>
</dbReference>